<dbReference type="PANTHER" id="PTHR21075:SF0">
    <property type="entry name" value="ANAEROBIC RIBONUCLEOSIDE-TRIPHOSPHATE REDUCTASE"/>
    <property type="match status" value="1"/>
</dbReference>
<dbReference type="GO" id="GO:0009265">
    <property type="term" value="P:2'-deoxyribonucleotide biosynthetic process"/>
    <property type="evidence" value="ECO:0007669"/>
    <property type="project" value="TreeGrafter"/>
</dbReference>
<reference evidence="6 7" key="1">
    <citation type="submission" date="2018-06" db="EMBL/GenBank/DDBJ databases">
        <title>Extensive metabolic versatility and redundancy in microbially diverse, dynamic hydrothermal sediments.</title>
        <authorList>
            <person name="Dombrowski N."/>
            <person name="Teske A."/>
            <person name="Baker B.J."/>
        </authorList>
    </citation>
    <scope>NUCLEOTIDE SEQUENCE [LARGE SCALE GENOMIC DNA]</scope>
    <source>
        <strain evidence="5">B34_G17</strain>
        <strain evidence="4">B66_G16</strain>
    </source>
</reference>
<accession>A0A497ENE9</accession>
<dbReference type="SUPFAM" id="SSF51998">
    <property type="entry name" value="PFL-like glycyl radical enzymes"/>
    <property type="match status" value="1"/>
</dbReference>
<dbReference type="EMBL" id="QMQX01000081">
    <property type="protein sequence ID" value="RLE51858.1"/>
    <property type="molecule type" value="Genomic_DNA"/>
</dbReference>
<dbReference type="Gene3D" id="3.20.70.20">
    <property type="match status" value="1"/>
</dbReference>
<organism evidence="4 7">
    <name type="scientific">Thermoproteota archaeon</name>
    <dbReference type="NCBI Taxonomy" id="2056631"/>
    <lineage>
        <taxon>Archaea</taxon>
        <taxon>Thermoproteota</taxon>
    </lineage>
</organism>
<proteinExistence type="predicted"/>
<dbReference type="NCBIfam" id="TIGR02487">
    <property type="entry name" value="NrdD"/>
    <property type="match status" value="1"/>
</dbReference>
<dbReference type="Pfam" id="PF03477">
    <property type="entry name" value="ATP-cone"/>
    <property type="match status" value="1"/>
</dbReference>
<dbReference type="Proteomes" id="UP000278475">
    <property type="component" value="Unassembled WGS sequence"/>
</dbReference>
<evidence type="ECO:0000256" key="1">
    <source>
        <dbReference type="ARBA" id="ARBA00022741"/>
    </source>
</evidence>
<keyword evidence="2" id="KW-0067">ATP-binding</keyword>
<evidence type="ECO:0000313" key="7">
    <source>
        <dbReference type="Proteomes" id="UP000278475"/>
    </source>
</evidence>
<evidence type="ECO:0000259" key="3">
    <source>
        <dbReference type="Pfam" id="PF03477"/>
    </source>
</evidence>
<protein>
    <submittedName>
        <fullName evidence="4">Anaerobic ribonucleoside-triphosphate reductase</fullName>
        <ecNumber evidence="4">1.17.4.2</ecNumber>
    </submittedName>
</protein>
<dbReference type="GO" id="GO:0004748">
    <property type="term" value="F:ribonucleoside-diphosphate reductase activity, thioredoxin disulfide as acceptor"/>
    <property type="evidence" value="ECO:0007669"/>
    <property type="project" value="TreeGrafter"/>
</dbReference>
<evidence type="ECO:0000256" key="2">
    <source>
        <dbReference type="ARBA" id="ARBA00022840"/>
    </source>
</evidence>
<dbReference type="GO" id="GO:0006260">
    <property type="term" value="P:DNA replication"/>
    <property type="evidence" value="ECO:0007669"/>
    <property type="project" value="InterPro"/>
</dbReference>
<comment type="caution">
    <text evidence="4">The sequence shown here is derived from an EMBL/GenBank/DDBJ whole genome shotgun (WGS) entry which is preliminary data.</text>
</comment>
<dbReference type="AlphaFoldDB" id="A0A497ENE9"/>
<dbReference type="GO" id="GO:0005524">
    <property type="term" value="F:ATP binding"/>
    <property type="evidence" value="ECO:0007669"/>
    <property type="project" value="UniProtKB-KW"/>
</dbReference>
<dbReference type="EMBL" id="QMQV01000074">
    <property type="protein sequence ID" value="RLE48461.1"/>
    <property type="molecule type" value="Genomic_DNA"/>
</dbReference>
<evidence type="ECO:0000313" key="6">
    <source>
        <dbReference type="Proteomes" id="UP000272051"/>
    </source>
</evidence>
<dbReference type="InterPro" id="IPR012833">
    <property type="entry name" value="NrdD"/>
</dbReference>
<evidence type="ECO:0000313" key="4">
    <source>
        <dbReference type="EMBL" id="RLE48461.1"/>
    </source>
</evidence>
<dbReference type="PANTHER" id="PTHR21075">
    <property type="entry name" value="ANAEROBIC RIBONUCLEOSIDE-TRIPHOSPHATE REDUCTASE"/>
    <property type="match status" value="1"/>
</dbReference>
<sequence length="720" mass="82003">MTEELKVEELPPVRRSDGVIVRFDKNYIVKSLLKETKLATLIHNVPPISEEDAKKIADEVEAEIKRLKLKFLSGPLIREIVNVKLLEHGFDVYRNVYTRVGVPLWEVFEIDNASGFEARENANLQPNPETFHKKKADRLSKEAYLLMMPSYIADAHIKGDIHIHDLEYWATRPFCQDWDLRYFFYYGLMPDGTGTHTSVAGPAKHAEVAILHAAKVLGAAQTNFSGGQGFYNFTVFMAPYIRGLSDKEVHQLAQMFLYEMTQLYVARGGQPVFSSIQIESGVPKVWQDAPVVSHGKIWRDLRYGDLEDEVHRFALALLDEYLKGDFTGKMFNFPKPEVVQRKRYWSEFEDVMLKAAELSAKYGSTYYDNLIPAYRGGEDGVSCYQCCAYCFSEGPGSEGFYDKIEFRDGAHFSMGGLQVVTVNLPRAAYKARGDDDRLLEEIRQAMEIARDALLLKYRLMKRQWELGLIPFASQRPRGAPPAVDIDGLALTIGFVGVNEMVQHHVGYELHEHPEAQKFALKVLIEMGKIVNEFSAQTGRRFALARTPAESAAQRLAVADLIHYPRYAKEVVKGDLESALKMIDETKDLPVYYTNGPHVNVSAKVPLEQRILIEQRFFPILSGGNIFHVWLAEANPDPEALMKLNRKLAMETWIGYWAHTKDLTLCLNCGYTVGGLQESCPVCRSKSLKYYSRITGYYQEVDSWNAAKKQELRDRYRVPIR</sequence>
<gene>
    <name evidence="4" type="primary">nrdD</name>
    <name evidence="4" type="ORF">DRJ31_07225</name>
    <name evidence="5" type="ORF">DRJ33_05020</name>
</gene>
<keyword evidence="1" id="KW-0547">Nucleotide-binding</keyword>
<dbReference type="GO" id="GO:0031250">
    <property type="term" value="C:anaerobic ribonucleoside-triphosphate reductase complex"/>
    <property type="evidence" value="ECO:0007669"/>
    <property type="project" value="TreeGrafter"/>
</dbReference>
<evidence type="ECO:0000313" key="5">
    <source>
        <dbReference type="EMBL" id="RLE51858.1"/>
    </source>
</evidence>
<keyword evidence="4" id="KW-0560">Oxidoreductase</keyword>
<dbReference type="InterPro" id="IPR005144">
    <property type="entry name" value="ATP-cone_dom"/>
</dbReference>
<dbReference type="Proteomes" id="UP000272051">
    <property type="component" value="Unassembled WGS sequence"/>
</dbReference>
<dbReference type="EC" id="1.17.4.2" evidence="4"/>
<dbReference type="GO" id="GO:0008998">
    <property type="term" value="F:ribonucleoside-triphosphate reductase (thioredoxin) activity"/>
    <property type="evidence" value="ECO:0007669"/>
    <property type="project" value="UniProtKB-EC"/>
</dbReference>
<feature type="domain" description="ATP-cone" evidence="3">
    <location>
        <begin position="13"/>
        <end position="94"/>
    </location>
</feature>
<dbReference type="Pfam" id="PF13597">
    <property type="entry name" value="NRDD"/>
    <property type="match status" value="1"/>
</dbReference>
<name>A0A497ENE9_9CREN</name>